<name>A0A1B6HJV5_9HEMI</name>
<organism evidence="3">
    <name type="scientific">Homalodisca liturata</name>
    <dbReference type="NCBI Taxonomy" id="320908"/>
    <lineage>
        <taxon>Eukaryota</taxon>
        <taxon>Metazoa</taxon>
        <taxon>Ecdysozoa</taxon>
        <taxon>Arthropoda</taxon>
        <taxon>Hexapoda</taxon>
        <taxon>Insecta</taxon>
        <taxon>Pterygota</taxon>
        <taxon>Neoptera</taxon>
        <taxon>Paraneoptera</taxon>
        <taxon>Hemiptera</taxon>
        <taxon>Auchenorrhyncha</taxon>
        <taxon>Membracoidea</taxon>
        <taxon>Cicadellidae</taxon>
        <taxon>Cicadellinae</taxon>
        <taxon>Proconiini</taxon>
        <taxon>Homalodisca</taxon>
    </lineage>
</organism>
<evidence type="ECO:0000256" key="1">
    <source>
        <dbReference type="SAM" id="Phobius"/>
    </source>
</evidence>
<feature type="domain" description="PiggyBac transposable element-derived protein" evidence="2">
    <location>
        <begin position="26"/>
        <end position="92"/>
    </location>
</feature>
<dbReference type="EMBL" id="GECU01032758">
    <property type="protein sequence ID" value="JAS74948.1"/>
    <property type="molecule type" value="Transcribed_RNA"/>
</dbReference>
<feature type="non-terminal residue" evidence="3">
    <location>
        <position position="1"/>
    </location>
</feature>
<protein>
    <recommendedName>
        <fullName evidence="2">PiggyBac transposable element-derived protein domain-containing protein</fullName>
    </recommendedName>
</protein>
<keyword evidence="1" id="KW-1133">Transmembrane helix</keyword>
<gene>
    <name evidence="3" type="ORF">g.4091</name>
</gene>
<accession>A0A1B6HJV5</accession>
<keyword evidence="1" id="KW-0812">Transmembrane</keyword>
<dbReference type="InterPro" id="IPR029526">
    <property type="entry name" value="PGBD"/>
</dbReference>
<dbReference type="PANTHER" id="PTHR46599:SF3">
    <property type="entry name" value="PIGGYBAC TRANSPOSABLE ELEMENT-DERIVED PROTEIN 4"/>
    <property type="match status" value="1"/>
</dbReference>
<dbReference type="PANTHER" id="PTHR46599">
    <property type="entry name" value="PIGGYBAC TRANSPOSABLE ELEMENT-DERIVED PROTEIN 4"/>
    <property type="match status" value="1"/>
</dbReference>
<proteinExistence type="predicted"/>
<feature type="transmembrane region" description="Helical" evidence="1">
    <location>
        <begin position="79"/>
        <end position="95"/>
    </location>
</feature>
<keyword evidence="1" id="KW-0472">Membrane</keyword>
<sequence length="132" mass="15731">QTIDGNRKGRSKEKEDNCKRDYHYDSSTEEVRRTVKDRVKEVVQKPAVVCRYNQSMKGVDHFIASYLITRKTIKWWRKIFFWLLEVGVVNAFILYNNNRSPGMTAIYHLQFKKFGKKTCKRNKKSEKESETC</sequence>
<dbReference type="AlphaFoldDB" id="A0A1B6HJV5"/>
<reference evidence="3" key="1">
    <citation type="submission" date="2015-11" db="EMBL/GenBank/DDBJ databases">
        <title>De novo transcriptome assembly of four potential Pierce s Disease insect vectors from Arizona vineyards.</title>
        <authorList>
            <person name="Tassone E.E."/>
        </authorList>
    </citation>
    <scope>NUCLEOTIDE SEQUENCE</scope>
</reference>
<evidence type="ECO:0000313" key="3">
    <source>
        <dbReference type="EMBL" id="JAS74948.1"/>
    </source>
</evidence>
<evidence type="ECO:0000259" key="2">
    <source>
        <dbReference type="Pfam" id="PF13843"/>
    </source>
</evidence>
<dbReference type="Pfam" id="PF13843">
    <property type="entry name" value="DDE_Tnp_1_7"/>
    <property type="match status" value="1"/>
</dbReference>